<evidence type="ECO:0000313" key="2">
    <source>
        <dbReference type="EMBL" id="PAA85376.1"/>
    </source>
</evidence>
<proteinExistence type="predicted"/>
<accession>A0A267GH97</accession>
<keyword evidence="1" id="KW-0732">Signal</keyword>
<protein>
    <recommendedName>
        <fullName evidence="4">Ig-like domain-containing protein</fullName>
    </recommendedName>
</protein>
<keyword evidence="3" id="KW-1185">Reference proteome</keyword>
<evidence type="ECO:0000256" key="1">
    <source>
        <dbReference type="SAM" id="SignalP"/>
    </source>
</evidence>
<reference evidence="2 3" key="1">
    <citation type="submission" date="2017-06" db="EMBL/GenBank/DDBJ databases">
        <title>A platform for efficient transgenesis in Macrostomum lignano, a flatworm model organism for stem cell research.</title>
        <authorList>
            <person name="Berezikov E."/>
        </authorList>
    </citation>
    <scope>NUCLEOTIDE SEQUENCE [LARGE SCALE GENOMIC DNA]</scope>
    <source>
        <strain evidence="2">DV1</strain>
        <tissue evidence="2">Whole organism</tissue>
    </source>
</reference>
<comment type="caution">
    <text evidence="2">The sequence shown here is derived from an EMBL/GenBank/DDBJ whole genome shotgun (WGS) entry which is preliminary data.</text>
</comment>
<feature type="signal peptide" evidence="1">
    <location>
        <begin position="1"/>
        <end position="21"/>
    </location>
</feature>
<dbReference type="Proteomes" id="UP000215902">
    <property type="component" value="Unassembled WGS sequence"/>
</dbReference>
<name>A0A267GH97_9PLAT</name>
<evidence type="ECO:0008006" key="4">
    <source>
        <dbReference type="Google" id="ProtNLM"/>
    </source>
</evidence>
<dbReference type="EMBL" id="NIVC01000330">
    <property type="protein sequence ID" value="PAA85376.1"/>
    <property type="molecule type" value="Genomic_DNA"/>
</dbReference>
<feature type="chain" id="PRO_5012266908" description="Ig-like domain-containing protein" evidence="1">
    <location>
        <begin position="22"/>
        <end position="887"/>
    </location>
</feature>
<organism evidence="2 3">
    <name type="scientific">Macrostomum lignano</name>
    <dbReference type="NCBI Taxonomy" id="282301"/>
    <lineage>
        <taxon>Eukaryota</taxon>
        <taxon>Metazoa</taxon>
        <taxon>Spiralia</taxon>
        <taxon>Lophotrochozoa</taxon>
        <taxon>Platyhelminthes</taxon>
        <taxon>Rhabditophora</taxon>
        <taxon>Macrostomorpha</taxon>
        <taxon>Macrostomida</taxon>
        <taxon>Macrostomidae</taxon>
        <taxon>Macrostomum</taxon>
    </lineage>
</organism>
<dbReference type="AlphaFoldDB" id="A0A267GH97"/>
<evidence type="ECO:0000313" key="3">
    <source>
        <dbReference type="Proteomes" id="UP000215902"/>
    </source>
</evidence>
<gene>
    <name evidence="2" type="ORF">BOX15_Mlig009793g2</name>
</gene>
<sequence>MLRITLSVLLVATLHFSGCSACNLTEKILDDTKGLVHRCLNTTGTNEWHFGAACWLRSLDRDTNATIELEFKEKYIHPSGRDVAQCRRGRYDTVLVYLACFVAANDSSNENGIIRWPGEVWTGSDGFKYTCTNASSANSRDFEEGSRVILYGCNSSITGELIDPESTELSLNGLISKCKFNGRNLKNPRYLLEAIGCWLENPKKLGRYDQLNFGDEYFISLQSIREKFATCRQRYSGEALVHYMCIENGTTGVVFRSAGSNWTDSDGIQRECLPAKPSELLSARVILRACNHNGSHFNPGSVARMEDGSVWRCAFNRYRSEYGWFEAVGCWPKDPQFQSLINFRGNMNVGDKICLSDGTCIAKCEKRRYREEVALLEMVCFKNVGKGAKYRLPYENWTDDSGFNRTCIPMADQSSKFGVGAETILRGCYNKVGDDKVAPGALYFDKELLVYECSYNSYRREYNFEEIAGCWMHDSSGQRITIANGEAFQLTRNQTVATCRKKRYSRRVEFTVEVCFKDSQASLLNWSSSQIAFPKERIKIGSTIQECDPAATYSDGVDAKWIVFGCPLETGIVSPGTRKHSEDGIVWECAHNDRQGSGAAYSWVKPVGCWFSDHQNQSIVIRKFSSVYNHSGTAAAICEYRRYSEPNLKMLVCFSQANRRIYIEGDVWTEETTGLTKQCVSTSSGGVTTIDAGCWLQAPSGTNSTVSPSSILSRNGSVASAAKNRVLRCDFNERRGRYEWSTSVACWYRDDEGAFTVLPIDREYWSNGMLMYKCLRTRSGALFVKHSCEHNGTWHAAMDTWRDANYKYRCWPASGENSAKVQKTHCISDEGTLFTESKQINGIQYVCMQICGFWVFIRQPTPKHYQLLFSFINNCHAVNMNIINSIG</sequence>